<dbReference type="EMBL" id="JBHUHZ010000001">
    <property type="protein sequence ID" value="MFD2160982.1"/>
    <property type="molecule type" value="Genomic_DNA"/>
</dbReference>
<dbReference type="SUPFAM" id="SSF55811">
    <property type="entry name" value="Nudix"/>
    <property type="match status" value="1"/>
</dbReference>
<keyword evidence="6" id="KW-0378">Hydrolase</keyword>
<reference evidence="11" key="1">
    <citation type="journal article" date="2019" name="Int. J. Syst. Evol. Microbiol.">
        <title>The Global Catalogue of Microorganisms (GCM) 10K type strain sequencing project: providing services to taxonomists for standard genome sequencing and annotation.</title>
        <authorList>
            <consortium name="The Broad Institute Genomics Platform"/>
            <consortium name="The Broad Institute Genome Sequencing Center for Infectious Disease"/>
            <person name="Wu L."/>
            <person name="Ma J."/>
        </authorList>
    </citation>
    <scope>NUCLEOTIDE SEQUENCE [LARGE SCALE GENOMIC DNA]</scope>
    <source>
        <strain evidence="11">KCTC 42217</strain>
    </source>
</reference>
<comment type="similarity">
    <text evidence="3">Belongs to the Nudix hydrolase family. NudK subfamily.</text>
</comment>
<evidence type="ECO:0000256" key="2">
    <source>
        <dbReference type="ARBA" id="ARBA00001946"/>
    </source>
</evidence>
<evidence type="ECO:0000256" key="5">
    <source>
        <dbReference type="ARBA" id="ARBA00016377"/>
    </source>
</evidence>
<feature type="domain" description="Nudix hydrolase" evidence="9">
    <location>
        <begin position="41"/>
        <end position="180"/>
    </location>
</feature>
<dbReference type="Gene3D" id="3.90.79.10">
    <property type="entry name" value="Nucleoside Triphosphate Pyrophosphohydrolase"/>
    <property type="match status" value="1"/>
</dbReference>
<evidence type="ECO:0000256" key="6">
    <source>
        <dbReference type="ARBA" id="ARBA00022801"/>
    </source>
</evidence>
<evidence type="ECO:0000256" key="1">
    <source>
        <dbReference type="ARBA" id="ARBA00000847"/>
    </source>
</evidence>
<proteinExistence type="inferred from homology"/>
<sequence>MQDIEILERKTLAENAYRLELITINQIKKGKTERHDREVYFRPNGATILLIDFDRKTVLLTKQFRLPVFLHGEKDQLLESCAGIIDEGELPEHAIIREVEEETGYRISEISPVAQGFMTPASVTEYVYFFTGKYSPEMKVSEGGGEESEGEDISLVELSGREARELLLSGKLRDVKTILLLQHAIIQNLI</sequence>
<organism evidence="10 11">
    <name type="scientific">Paradesertivirga mongoliensis</name>
    <dbReference type="NCBI Taxonomy" id="2100740"/>
    <lineage>
        <taxon>Bacteria</taxon>
        <taxon>Pseudomonadati</taxon>
        <taxon>Bacteroidota</taxon>
        <taxon>Sphingobacteriia</taxon>
        <taxon>Sphingobacteriales</taxon>
        <taxon>Sphingobacteriaceae</taxon>
        <taxon>Paradesertivirga</taxon>
    </lineage>
</organism>
<evidence type="ECO:0000256" key="8">
    <source>
        <dbReference type="ARBA" id="ARBA00032272"/>
    </source>
</evidence>
<gene>
    <name evidence="10" type="ORF">ACFSJU_01160</name>
</gene>
<dbReference type="InterPro" id="IPR015797">
    <property type="entry name" value="NUDIX_hydrolase-like_dom_sf"/>
</dbReference>
<dbReference type="InterPro" id="IPR004385">
    <property type="entry name" value="NDP_pyrophosphatase"/>
</dbReference>
<protein>
    <recommendedName>
        <fullName evidence="5">GDP-mannose pyrophosphatase</fullName>
    </recommendedName>
    <alternativeName>
        <fullName evidence="7">GDP-mannose hydrolase</fullName>
    </alternativeName>
    <alternativeName>
        <fullName evidence="8">GDPMK</fullName>
    </alternativeName>
</protein>
<keyword evidence="11" id="KW-1185">Reference proteome</keyword>
<evidence type="ECO:0000313" key="10">
    <source>
        <dbReference type="EMBL" id="MFD2160982.1"/>
    </source>
</evidence>
<evidence type="ECO:0000256" key="7">
    <source>
        <dbReference type="ARBA" id="ARBA00032162"/>
    </source>
</evidence>
<dbReference type="PROSITE" id="PS51462">
    <property type="entry name" value="NUDIX"/>
    <property type="match status" value="1"/>
</dbReference>
<evidence type="ECO:0000259" key="9">
    <source>
        <dbReference type="PROSITE" id="PS51462"/>
    </source>
</evidence>
<comment type="cofactor">
    <cofactor evidence="2">
        <name>Mg(2+)</name>
        <dbReference type="ChEBI" id="CHEBI:18420"/>
    </cofactor>
</comment>
<evidence type="ECO:0000256" key="3">
    <source>
        <dbReference type="ARBA" id="ARBA00007275"/>
    </source>
</evidence>
<dbReference type="InterPro" id="IPR020084">
    <property type="entry name" value="NUDIX_hydrolase_CS"/>
</dbReference>
<dbReference type="InterPro" id="IPR000086">
    <property type="entry name" value="NUDIX_hydrolase_dom"/>
</dbReference>
<comment type="caution">
    <text evidence="10">The sequence shown here is derived from an EMBL/GenBank/DDBJ whole genome shotgun (WGS) entry which is preliminary data.</text>
</comment>
<dbReference type="Proteomes" id="UP001597387">
    <property type="component" value="Unassembled WGS sequence"/>
</dbReference>
<dbReference type="PROSITE" id="PS00893">
    <property type="entry name" value="NUDIX_BOX"/>
    <property type="match status" value="1"/>
</dbReference>
<name>A0ABW4ZGL0_9SPHI</name>
<dbReference type="RefSeq" id="WP_255905287.1">
    <property type="nucleotide sequence ID" value="NZ_JAFMZO010000005.1"/>
</dbReference>
<comment type="subunit">
    <text evidence="4">Homodimer.</text>
</comment>
<dbReference type="NCBIfam" id="TIGR00052">
    <property type="entry name" value="nudix-type nucleoside diphosphatase, YffH/AdpP family"/>
    <property type="match status" value="1"/>
</dbReference>
<evidence type="ECO:0000256" key="4">
    <source>
        <dbReference type="ARBA" id="ARBA00011738"/>
    </source>
</evidence>
<dbReference type="PANTHER" id="PTHR11839:SF18">
    <property type="entry name" value="NUDIX HYDROLASE DOMAIN-CONTAINING PROTEIN"/>
    <property type="match status" value="1"/>
</dbReference>
<dbReference type="Pfam" id="PF00293">
    <property type="entry name" value="NUDIX"/>
    <property type="match status" value="1"/>
</dbReference>
<dbReference type="PANTHER" id="PTHR11839">
    <property type="entry name" value="UDP/ADP-SUGAR PYROPHOSPHATASE"/>
    <property type="match status" value="1"/>
</dbReference>
<accession>A0ABW4ZGL0</accession>
<evidence type="ECO:0000313" key="11">
    <source>
        <dbReference type="Proteomes" id="UP001597387"/>
    </source>
</evidence>
<comment type="catalytic activity">
    <reaction evidence="1">
        <text>GDP-alpha-D-mannose + H2O = alpha-D-mannose 1-phosphate + GMP + 2 H(+)</text>
        <dbReference type="Rhea" id="RHEA:27978"/>
        <dbReference type="ChEBI" id="CHEBI:15377"/>
        <dbReference type="ChEBI" id="CHEBI:15378"/>
        <dbReference type="ChEBI" id="CHEBI:57527"/>
        <dbReference type="ChEBI" id="CHEBI:58115"/>
        <dbReference type="ChEBI" id="CHEBI:58409"/>
    </reaction>
</comment>